<dbReference type="CDD" id="cd06920">
    <property type="entry name" value="NEAT"/>
    <property type="match status" value="1"/>
</dbReference>
<feature type="signal peptide" evidence="3">
    <location>
        <begin position="1"/>
        <end position="21"/>
    </location>
</feature>
<name>A0A7X2XVW3_9LACO</name>
<dbReference type="RefSeq" id="WP_155431871.1">
    <property type="nucleotide sequence ID" value="NZ_WNJO01000008.1"/>
</dbReference>
<sequence>MKRIKWFLGLLVIAAVGFIFASVPTNASAKSINFQALAYGTNKTSMASQYFVKPASVKVSHHKYVVTMRVKTKKALSSFPVKMISVNGKKPQHVRKVKDHAGNSNLYYSFTTTNLKKRVHAKLHVSIPKVYTATHMITFKFSTKGLPKLK</sequence>
<evidence type="ECO:0000256" key="1">
    <source>
        <dbReference type="ARBA" id="ARBA00004196"/>
    </source>
</evidence>
<evidence type="ECO:0000256" key="2">
    <source>
        <dbReference type="ARBA" id="ARBA00022729"/>
    </source>
</evidence>
<dbReference type="SUPFAM" id="SSF158911">
    <property type="entry name" value="NEAT domain-like"/>
    <property type="match status" value="1"/>
</dbReference>
<feature type="domain" description="NEAT" evidence="4">
    <location>
        <begin position="25"/>
        <end position="150"/>
    </location>
</feature>
<dbReference type="InterPro" id="IPR037250">
    <property type="entry name" value="NEAT_dom_sf"/>
</dbReference>
<dbReference type="SMART" id="SM00725">
    <property type="entry name" value="NEAT"/>
    <property type="match status" value="1"/>
</dbReference>
<feature type="chain" id="PRO_5038952811" description="NEAT domain-containing protein" evidence="3">
    <location>
        <begin position="22"/>
        <end position="150"/>
    </location>
</feature>
<evidence type="ECO:0000313" key="5">
    <source>
        <dbReference type="EMBL" id="MTV82599.1"/>
    </source>
</evidence>
<comment type="subcellular location">
    <subcellularLocation>
        <location evidence="1">Cell envelope</location>
    </subcellularLocation>
</comment>
<dbReference type="AlphaFoldDB" id="A0A7X2XVW3"/>
<protein>
    <recommendedName>
        <fullName evidence="4">NEAT domain-containing protein</fullName>
    </recommendedName>
</protein>
<evidence type="ECO:0000259" key="4">
    <source>
        <dbReference type="PROSITE" id="PS50978"/>
    </source>
</evidence>
<proteinExistence type="predicted"/>
<dbReference type="GO" id="GO:0030313">
    <property type="term" value="C:cell envelope"/>
    <property type="evidence" value="ECO:0007669"/>
    <property type="project" value="UniProtKB-SubCell"/>
</dbReference>
<organism evidence="5 6">
    <name type="scientific">Secundilactobacillus folii</name>
    <dbReference type="NCBI Taxonomy" id="2678357"/>
    <lineage>
        <taxon>Bacteria</taxon>
        <taxon>Bacillati</taxon>
        <taxon>Bacillota</taxon>
        <taxon>Bacilli</taxon>
        <taxon>Lactobacillales</taxon>
        <taxon>Lactobacillaceae</taxon>
        <taxon>Secundilactobacillus</taxon>
    </lineage>
</organism>
<comment type="caution">
    <text evidence="5">The sequence shown here is derived from an EMBL/GenBank/DDBJ whole genome shotgun (WGS) entry which is preliminary data.</text>
</comment>
<keyword evidence="6" id="KW-1185">Reference proteome</keyword>
<dbReference type="Pfam" id="PF05031">
    <property type="entry name" value="NEAT"/>
    <property type="match status" value="1"/>
</dbReference>
<accession>A0A7X2XVW3</accession>
<gene>
    <name evidence="5" type="ORF">GM612_08060</name>
</gene>
<dbReference type="Proteomes" id="UP000466388">
    <property type="component" value="Unassembled WGS sequence"/>
</dbReference>
<evidence type="ECO:0000256" key="3">
    <source>
        <dbReference type="SAM" id="SignalP"/>
    </source>
</evidence>
<keyword evidence="2 3" id="KW-0732">Signal</keyword>
<dbReference type="PROSITE" id="PS50978">
    <property type="entry name" value="NEAT"/>
    <property type="match status" value="1"/>
</dbReference>
<dbReference type="Gene3D" id="2.60.40.1850">
    <property type="match status" value="1"/>
</dbReference>
<reference evidence="5 6" key="1">
    <citation type="submission" date="2019-11" db="EMBL/GenBank/DDBJ databases">
        <title>Lactobacillus sp. nov. CRM56-3, isolated from fermented tea leaves.</title>
        <authorList>
            <person name="Phuengjayaem S."/>
            <person name="Tanasupawat S."/>
        </authorList>
    </citation>
    <scope>NUCLEOTIDE SEQUENCE [LARGE SCALE GENOMIC DNA]</scope>
    <source>
        <strain evidence="5 6">CRM56-3</strain>
    </source>
</reference>
<dbReference type="EMBL" id="WNJO01000008">
    <property type="protein sequence ID" value="MTV82599.1"/>
    <property type="molecule type" value="Genomic_DNA"/>
</dbReference>
<dbReference type="InterPro" id="IPR006635">
    <property type="entry name" value="NEAT_dom"/>
</dbReference>
<evidence type="ECO:0000313" key="6">
    <source>
        <dbReference type="Proteomes" id="UP000466388"/>
    </source>
</evidence>